<name>A0A979F7A4_ICTPU</name>
<dbReference type="CDD" id="cd09492">
    <property type="entry name" value="SAM_SASH1_repeat2"/>
    <property type="match status" value="1"/>
</dbReference>
<dbReference type="PANTHER" id="PTHR12301:SF3">
    <property type="entry name" value="SAM AND SH3 DOMAIN-CONTAINING PROTEIN 1"/>
    <property type="match status" value="1"/>
</dbReference>
<dbReference type="CTD" id="557132"/>
<dbReference type="FunFam" id="1.10.150.50:FF:000024">
    <property type="entry name" value="Putative sam and sh3 domain-containing protein 1"/>
    <property type="match status" value="1"/>
</dbReference>
<dbReference type="PANTHER" id="PTHR12301">
    <property type="entry name" value="SAM-DOMAIN, SH3 AND NUCLEAR LOCALIZATION SIGNALS PROTEIN RELATED"/>
    <property type="match status" value="1"/>
</dbReference>
<dbReference type="PROSITE" id="PS50105">
    <property type="entry name" value="SAM_DOMAIN"/>
    <property type="match status" value="3"/>
</dbReference>
<feature type="compositionally biased region" description="Low complexity" evidence="8">
    <location>
        <begin position="706"/>
        <end position="731"/>
    </location>
</feature>
<dbReference type="InterPro" id="IPR058666">
    <property type="entry name" value="SASH1/NUB1_homeodomain"/>
</dbReference>
<dbReference type="CDD" id="cd09527">
    <property type="entry name" value="SAM_Samd5"/>
    <property type="match status" value="1"/>
</dbReference>
<feature type="compositionally biased region" description="Low complexity" evidence="8">
    <location>
        <begin position="742"/>
        <end position="760"/>
    </location>
</feature>
<dbReference type="GO" id="GO:0005737">
    <property type="term" value="C:cytoplasm"/>
    <property type="evidence" value="ECO:0007669"/>
    <property type="project" value="UniProtKB-SubCell"/>
</dbReference>
<keyword evidence="2 7" id="KW-0728">SH3 domain</keyword>
<dbReference type="SUPFAM" id="SSF47769">
    <property type="entry name" value="SAM/Pointed domain"/>
    <property type="match status" value="3"/>
</dbReference>
<dbReference type="InterPro" id="IPR021090">
    <property type="entry name" value="SPIDER"/>
</dbReference>
<dbReference type="FunFam" id="1.10.150.50:FF:000055">
    <property type="entry name" value="Sterile alpha motif domain containing 5"/>
    <property type="match status" value="1"/>
</dbReference>
<reference evidence="11" key="1">
    <citation type="journal article" date="2016" name="Nat. Commun.">
        <title>The channel catfish genome sequence provides insights into the evolution of scale formation in teleosts.</title>
        <authorList>
            <person name="Liu Z."/>
            <person name="Liu S."/>
            <person name="Yao J."/>
            <person name="Bao L."/>
            <person name="Zhang J."/>
            <person name="Li Y."/>
            <person name="Jiang C."/>
            <person name="Sun L."/>
            <person name="Wang R."/>
            <person name="Zhang Y."/>
            <person name="Zhou T."/>
            <person name="Zeng Q."/>
            <person name="Fu Q."/>
            <person name="Gao S."/>
            <person name="Li N."/>
            <person name="Koren S."/>
            <person name="Jiang Y."/>
            <person name="Zimin A."/>
            <person name="Xu P."/>
            <person name="Phillippy A.M."/>
            <person name="Geng X."/>
            <person name="Song L."/>
            <person name="Sun F."/>
            <person name="Li C."/>
            <person name="Wang X."/>
            <person name="Chen A."/>
            <person name="Jin Y."/>
            <person name="Yuan Z."/>
            <person name="Yang Y."/>
            <person name="Tan S."/>
            <person name="Peatman E."/>
            <person name="Lu J."/>
            <person name="Qin Z."/>
            <person name="Dunham R."/>
            <person name="Li Z."/>
            <person name="Sonstegard T."/>
            <person name="Feng J."/>
            <person name="Danzmann R.G."/>
            <person name="Schroeder S."/>
            <person name="Scheffler B."/>
            <person name="Duke M.V."/>
            <person name="Ballard L."/>
            <person name="Kucuktas H."/>
            <person name="Kaltenboeck L."/>
            <person name="Liu H."/>
            <person name="Armbruster J."/>
            <person name="Xie Y."/>
            <person name="Kirby M.L."/>
            <person name="Tian Y."/>
            <person name="Flanagan M.E."/>
            <person name="Mu W."/>
            <person name="Waldbieser G.C."/>
        </authorList>
    </citation>
    <scope>NUCLEOTIDE SEQUENCE [LARGE SCALE GENOMIC DNA]</scope>
    <source>
        <strain evidence="11">SDA103</strain>
    </source>
</reference>
<evidence type="ECO:0000256" key="2">
    <source>
        <dbReference type="ARBA" id="ARBA00022443"/>
    </source>
</evidence>
<proteinExistence type="predicted"/>
<dbReference type="InterPro" id="IPR036028">
    <property type="entry name" value="SH3-like_dom_sf"/>
</dbReference>
<dbReference type="FunFam" id="2.30.30.40:FF:000021">
    <property type="entry name" value="Putative sam and sh3 domain-containing protein 1"/>
    <property type="match status" value="1"/>
</dbReference>
<feature type="region of interest" description="Disordered" evidence="8">
    <location>
        <begin position="1047"/>
        <end position="1131"/>
    </location>
</feature>
<dbReference type="Proteomes" id="UP000221080">
    <property type="component" value="Chromosome 2"/>
</dbReference>
<dbReference type="InterPro" id="IPR035720">
    <property type="entry name" value="SASH1_SH3"/>
</dbReference>
<evidence type="ECO:0000256" key="3">
    <source>
        <dbReference type="ARBA" id="ARBA00022490"/>
    </source>
</evidence>
<evidence type="ECO:0000256" key="5">
    <source>
        <dbReference type="ARBA" id="ARBA00065890"/>
    </source>
</evidence>
<dbReference type="Pfam" id="PF00536">
    <property type="entry name" value="SAM_1"/>
    <property type="match status" value="2"/>
</dbReference>
<dbReference type="Pfam" id="PF12485">
    <property type="entry name" value="SPIDER"/>
    <property type="match status" value="1"/>
</dbReference>
<dbReference type="InterPro" id="IPR037630">
    <property type="entry name" value="SASH1_SAM_repeat2"/>
</dbReference>
<evidence type="ECO:0000256" key="6">
    <source>
        <dbReference type="ARBA" id="ARBA00073398"/>
    </source>
</evidence>
<feature type="compositionally biased region" description="Basic and acidic residues" evidence="8">
    <location>
        <begin position="555"/>
        <end position="564"/>
    </location>
</feature>
<evidence type="ECO:0000259" key="10">
    <source>
        <dbReference type="PROSITE" id="PS50105"/>
    </source>
</evidence>
<dbReference type="RefSeq" id="XP_047015670.1">
    <property type="nucleotide sequence ID" value="XM_047159714.2"/>
</dbReference>
<feature type="region of interest" description="Disordered" evidence="8">
    <location>
        <begin position="418"/>
        <end position="478"/>
    </location>
</feature>
<dbReference type="InterPro" id="IPR013761">
    <property type="entry name" value="SAM/pointed_sf"/>
</dbReference>
<dbReference type="Gene3D" id="1.10.150.50">
    <property type="entry name" value="Transcription Factor, Ets-1"/>
    <property type="match status" value="3"/>
</dbReference>
<feature type="compositionally biased region" description="Low complexity" evidence="8">
    <location>
        <begin position="543"/>
        <end position="554"/>
    </location>
</feature>
<organism evidence="11 12">
    <name type="scientific">Ictalurus punctatus</name>
    <name type="common">Channel catfish</name>
    <name type="synonym">Silurus punctatus</name>
    <dbReference type="NCBI Taxonomy" id="7998"/>
    <lineage>
        <taxon>Eukaryota</taxon>
        <taxon>Metazoa</taxon>
        <taxon>Chordata</taxon>
        <taxon>Craniata</taxon>
        <taxon>Vertebrata</taxon>
        <taxon>Euteleostomi</taxon>
        <taxon>Actinopterygii</taxon>
        <taxon>Neopterygii</taxon>
        <taxon>Teleostei</taxon>
        <taxon>Ostariophysi</taxon>
        <taxon>Siluriformes</taxon>
        <taxon>Ictaluridae</taxon>
        <taxon>Ictalurus</taxon>
    </lineage>
</organism>
<sequence length="1436" mass="160881">MMSTGPSIVFEWLKTLQLCQYVEAFVDNGYDDLEVCKQIGDPDLDAIGVFIPHHRQRIHDAVTRLKDEDKQAASGLYFTLEPLIPRLRGSRTWTDQIGMTFPGSQRNLTLRNRELVVYPKLKLKIMIRDKLVRDGINLARPPYSNKDGSLGNIDDLAQEYSEYYNTCFSDVSERMEELRKRRISQELEMEKADTSSLHLNSEIQESLSFSSEVSTPETERKIPLHKSNSEDGSGKWDSKKKNKSFWQNFRKSQKGLTRQSSKGEDIGYVASQITMSDEERIQLMMMVKEKMITVEEALARLKEYERSRQLSTSSDTAECADGSSPTVNLSYTCNSHEQSDDEQEDSVKFKRLHKLVNSTRRVRKKLIKVDDGKRQGSEDSLSLDVSPSCEDTSALYAGVNKKGTRCTVDSSLSSLTQDQLSVDGDRDSLSTSPSSSSLEAWNSAHRLVKPSTNPHSLVRPLASTSTEDEPETRKTSVSHGVSMDTVYTHYSLVRPCSQPHRMLVPVDCTKRPPISTWQRSKPDPNYAYSTKHLLYQRNFQKASSSPPLTLPSSPRVRELGREKGKGGVGIVGTWLCPPKRLRGRTAVSELNITYVVERSLYNHLSRKAERLHLLEDERDTDRKWASSVDRCTRRVLLRIQQKSRTCSFGGFDLSNRSLHVVSTASEPHEQEALYRDVIKSPTSSRISLGRKVKSVKETMRKRISKKYSSSLSEQSSPDVIPSSPQSPQPDTDSLEKPKLKAGGSVESLRSSLSGQSSMSGQTVSTTDSSASNRESVKSEDGDDEEPPYRGPFCGRARVHTDFTPSPYDTDSLKLKRGDVIDIISKPPMGTWMGLLNNKVGTFKFIYVDVLAEEEEKPKRTIRRRRKGRAPKPSSVEELLERINLKEHMPTFLFNGYEDLDTFKLLEEEDLDELNIKDPQHRAVLLTAVELLQEYDSSSDPERSALSGSQEKLLCEGRGLTANSPRDSGCYESSENLENGKPRKASRSSRRSSGFETGRVQSLDCPTLPISRSTEELQHQSKKERKFTKHFLPRPIKGFNLRSLGLRKGLRSGPRHQMPASRSCEELDGTSDAPESWKRSHSLGDIQWQHAFDQRKKTRNETQNGGERQEEANSTVIQSQIQSSSQNSRESWLDSKTELCRANQDQVERPLVPTQLPLKPSCYAPDKQPGLSTSSPAPRTHPKKPPVPPPVPAKKSKERLVNGLRHPSLVLPSSSPGTPTLSYRPISSPTSPSESIPSTSVSPDYSEKPPPWLSDLPESACPQIQGVKVALGRKISHAKMTDLETLLEEKLGSEGIDLMAEPYSDKHGRCGIPQLLVQRYSEDFQQPLKDVASTLDQIRVKQLRKEHRMAIPSGGLTDMSRKPMSPVHLSSISDWLVSIGMPMYSDLLLAAGYDTLGNLSALTEAAVRKAGLQEERHIRLLLSEARLVTANASVSQS</sequence>
<evidence type="ECO:0000313" key="11">
    <source>
        <dbReference type="Proteomes" id="UP000221080"/>
    </source>
</evidence>
<dbReference type="InterPro" id="IPR051725">
    <property type="entry name" value="SAM-SH3_domain_protein"/>
</dbReference>
<feature type="compositionally biased region" description="Low complexity" evidence="8">
    <location>
        <begin position="1116"/>
        <end position="1125"/>
    </location>
</feature>
<accession>A0A979F7A4</accession>
<reference evidence="12" key="2">
    <citation type="submission" date="2025-08" db="UniProtKB">
        <authorList>
            <consortium name="RefSeq"/>
        </authorList>
    </citation>
    <scope>IDENTIFICATION</scope>
    <source>
        <tissue evidence="12">Blood</tissue>
    </source>
</reference>
<feature type="compositionally biased region" description="Polar residues" evidence="8">
    <location>
        <begin position="761"/>
        <end position="773"/>
    </location>
</feature>
<feature type="compositionally biased region" description="Basic and acidic residues" evidence="8">
    <location>
        <begin position="217"/>
        <end position="239"/>
    </location>
</feature>
<dbReference type="InterPro" id="IPR001452">
    <property type="entry name" value="SH3_domain"/>
</dbReference>
<feature type="compositionally biased region" description="Low complexity" evidence="8">
    <location>
        <begin position="1206"/>
        <end position="1242"/>
    </location>
</feature>
<evidence type="ECO:0000313" key="12">
    <source>
        <dbReference type="RefSeq" id="XP_047015670.1"/>
    </source>
</evidence>
<feature type="domain" description="SAM" evidence="10">
    <location>
        <begin position="9"/>
        <end position="68"/>
    </location>
</feature>
<dbReference type="OrthoDB" id="10047268at2759"/>
<protein>
    <recommendedName>
        <fullName evidence="6">Sterile alpha motif domain-containing protein 5</fullName>
    </recommendedName>
</protein>
<evidence type="ECO:0000256" key="1">
    <source>
        <dbReference type="ARBA" id="ARBA00004496"/>
    </source>
</evidence>
<dbReference type="Gene3D" id="2.30.30.40">
    <property type="entry name" value="SH3 Domains"/>
    <property type="match status" value="1"/>
</dbReference>
<feature type="domain" description="SH3" evidence="9">
    <location>
        <begin position="791"/>
        <end position="852"/>
    </location>
</feature>
<feature type="region of interest" description="Disordered" evidence="8">
    <location>
        <begin position="208"/>
        <end position="242"/>
    </location>
</feature>
<feature type="region of interest" description="Disordered" evidence="8">
    <location>
        <begin position="540"/>
        <end position="564"/>
    </location>
</feature>
<feature type="compositionally biased region" description="Low complexity" evidence="8">
    <location>
        <begin position="429"/>
        <end position="438"/>
    </location>
</feature>
<dbReference type="Pfam" id="PF07647">
    <property type="entry name" value="SAM_2"/>
    <property type="match status" value="1"/>
</dbReference>
<feature type="compositionally biased region" description="Polar residues" evidence="8">
    <location>
        <begin position="960"/>
        <end position="976"/>
    </location>
</feature>
<keyword evidence="3" id="KW-0963">Cytoplasm</keyword>
<dbReference type="Pfam" id="PF07653">
    <property type="entry name" value="SH3_2"/>
    <property type="match status" value="1"/>
</dbReference>
<dbReference type="CDD" id="cd11967">
    <property type="entry name" value="SH3_SASH1"/>
    <property type="match status" value="1"/>
</dbReference>
<feature type="compositionally biased region" description="Basic residues" evidence="8">
    <location>
        <begin position="1021"/>
        <end position="1030"/>
    </location>
</feature>
<dbReference type="Pfam" id="PF26285">
    <property type="entry name" value="SASH1_Homeodomain"/>
    <property type="match status" value="2"/>
</dbReference>
<feature type="region of interest" description="Disordered" evidence="8">
    <location>
        <begin position="956"/>
        <end position="1030"/>
    </location>
</feature>
<comment type="subunit">
    <text evidence="5">Interacts promiscuously (via SAM domain) with EPHA5, EPHA6, EPHA7, EPHA8, EPHB1, EPHB2, EPHB3 and EPHB4 (via SAM domain) (in vitro).</text>
</comment>
<dbReference type="PROSITE" id="PS50002">
    <property type="entry name" value="SH3"/>
    <property type="match status" value="1"/>
</dbReference>
<evidence type="ECO:0000259" key="9">
    <source>
        <dbReference type="PROSITE" id="PS50002"/>
    </source>
</evidence>
<feature type="region of interest" description="Disordered" evidence="8">
    <location>
        <begin position="685"/>
        <end position="797"/>
    </location>
</feature>
<evidence type="ECO:0000256" key="7">
    <source>
        <dbReference type="PROSITE-ProRule" id="PRU00192"/>
    </source>
</evidence>
<keyword evidence="11" id="KW-1185">Reference proteome</keyword>
<feature type="region of interest" description="Disordered" evidence="8">
    <location>
        <begin position="1143"/>
        <end position="1257"/>
    </location>
</feature>
<feature type="compositionally biased region" description="Polar residues" evidence="8">
    <location>
        <begin position="1100"/>
        <end position="1115"/>
    </location>
</feature>
<feature type="domain" description="SAM" evidence="10">
    <location>
        <begin position="1366"/>
        <end position="1430"/>
    </location>
</feature>
<keyword evidence="4" id="KW-0597">Phosphoprotein</keyword>
<dbReference type="SUPFAM" id="SSF50044">
    <property type="entry name" value="SH3-domain"/>
    <property type="match status" value="1"/>
</dbReference>
<evidence type="ECO:0000256" key="4">
    <source>
        <dbReference type="ARBA" id="ARBA00022553"/>
    </source>
</evidence>
<dbReference type="GeneID" id="108279539"/>
<dbReference type="InterPro" id="IPR001660">
    <property type="entry name" value="SAM"/>
</dbReference>
<feature type="domain" description="SAM" evidence="10">
    <location>
        <begin position="870"/>
        <end position="934"/>
    </location>
</feature>
<gene>
    <name evidence="12" type="primary">sash1a</name>
</gene>
<comment type="subcellular location">
    <subcellularLocation>
        <location evidence="1">Cytoplasm</location>
    </subcellularLocation>
</comment>
<evidence type="ECO:0000256" key="8">
    <source>
        <dbReference type="SAM" id="MobiDB-lite"/>
    </source>
</evidence>
<dbReference type="SMART" id="SM00454">
    <property type="entry name" value="SAM"/>
    <property type="match status" value="3"/>
</dbReference>